<dbReference type="RefSeq" id="WP_264515882.1">
    <property type="nucleotide sequence ID" value="NZ_JAPDDR010000014.1"/>
</dbReference>
<keyword evidence="3" id="KW-1185">Reference proteome</keyword>
<dbReference type="Proteomes" id="UP001165653">
    <property type="component" value="Unassembled WGS sequence"/>
</dbReference>
<protein>
    <recommendedName>
        <fullName evidence="4">HEAT repeat domain-containing protein</fullName>
    </recommendedName>
</protein>
<sequence>MKNRFWLLPVLLLVFALGRLSHRVVPAGVEREDVQVKSGRAPAGAGDSAARETSRKRWAERLQGTEGEGMAGLLKEMPKGDRGAALELWLGSFGLGGMDTASVDRFRRAIDAWVIEDPDAVLAWAEALRDPGMREAGMTAVAGSLARSDPQRAFDCLVAHGEFKHSLLDGRIMGLMKGLSKDAGKQGPEAIAALWGKLPKVGDSVNAFSGVALELEPGTDFLTLSRALRREMGAQMSRPIFPVKVMETWVREDPAGARAYFMELAAAKERCGDEWSEIRSTIRTDQGAEAADAWALGLLRDLPAGDRGQLLAGAGYLHSPSNFHELMRSAGEEEAALWIGETLQASVEINRGSWGISNLLGELPMEQRVQHLKALRGEQALQYANEVMANWNLPEAQREEVRSGISGS</sequence>
<organism evidence="2 3">
    <name type="scientific">Luteolibacter rhizosphaerae</name>
    <dbReference type="NCBI Taxonomy" id="2989719"/>
    <lineage>
        <taxon>Bacteria</taxon>
        <taxon>Pseudomonadati</taxon>
        <taxon>Verrucomicrobiota</taxon>
        <taxon>Verrucomicrobiia</taxon>
        <taxon>Verrucomicrobiales</taxon>
        <taxon>Verrucomicrobiaceae</taxon>
        <taxon>Luteolibacter</taxon>
    </lineage>
</organism>
<evidence type="ECO:0008006" key="4">
    <source>
        <dbReference type="Google" id="ProtNLM"/>
    </source>
</evidence>
<accession>A0ABT3G8Y4</accession>
<feature type="region of interest" description="Disordered" evidence="1">
    <location>
        <begin position="35"/>
        <end position="55"/>
    </location>
</feature>
<dbReference type="EMBL" id="JAPDDR010000014">
    <property type="protein sequence ID" value="MCW1916308.1"/>
    <property type="molecule type" value="Genomic_DNA"/>
</dbReference>
<proteinExistence type="predicted"/>
<gene>
    <name evidence="2" type="ORF">OJ996_22150</name>
</gene>
<evidence type="ECO:0000256" key="1">
    <source>
        <dbReference type="SAM" id="MobiDB-lite"/>
    </source>
</evidence>
<comment type="caution">
    <text evidence="2">The sequence shown here is derived from an EMBL/GenBank/DDBJ whole genome shotgun (WGS) entry which is preliminary data.</text>
</comment>
<evidence type="ECO:0000313" key="3">
    <source>
        <dbReference type="Proteomes" id="UP001165653"/>
    </source>
</evidence>
<reference evidence="2" key="1">
    <citation type="submission" date="2022-10" db="EMBL/GenBank/DDBJ databases">
        <title>Luteolibacter sp. GHJ8, whole genome shotgun sequencing project.</title>
        <authorList>
            <person name="Zhao G."/>
            <person name="Shen L."/>
        </authorList>
    </citation>
    <scope>NUCLEOTIDE SEQUENCE</scope>
    <source>
        <strain evidence="2">GHJ8</strain>
    </source>
</reference>
<name>A0ABT3G8Y4_9BACT</name>
<evidence type="ECO:0000313" key="2">
    <source>
        <dbReference type="EMBL" id="MCW1916308.1"/>
    </source>
</evidence>